<feature type="signal peptide" evidence="4">
    <location>
        <begin position="1"/>
        <end position="22"/>
    </location>
</feature>
<evidence type="ECO:0000256" key="1">
    <source>
        <dbReference type="ARBA" id="ARBA00022737"/>
    </source>
</evidence>
<dbReference type="InterPro" id="IPR051012">
    <property type="entry name" value="CellSynth/LPSAsmb/PSIAsmb"/>
</dbReference>
<keyword evidence="1" id="KW-0677">Repeat</keyword>
<reference evidence="8" key="1">
    <citation type="submission" date="2016-10" db="EMBL/GenBank/DDBJ databases">
        <authorList>
            <person name="Varghese N."/>
            <person name="Submissions S."/>
        </authorList>
    </citation>
    <scope>NUCLEOTIDE SEQUENCE [LARGE SCALE GENOMIC DNA]</scope>
    <source>
        <strain evidence="8">DSM 25227</strain>
    </source>
</reference>
<keyword evidence="7" id="KW-1185">Reference proteome</keyword>
<dbReference type="Gene3D" id="1.25.40.10">
    <property type="entry name" value="Tetratricopeptide repeat domain"/>
    <property type="match status" value="4"/>
</dbReference>
<gene>
    <name evidence="5" type="ORF">BCF38_1157</name>
    <name evidence="6" type="ORF">SAMN05421539_1157</name>
</gene>
<dbReference type="EMBL" id="QGDJ01000015">
    <property type="protein sequence ID" value="PWJ12871.1"/>
    <property type="molecule type" value="Genomic_DNA"/>
</dbReference>
<dbReference type="PANTHER" id="PTHR45586">
    <property type="entry name" value="TPR REPEAT-CONTAINING PROTEIN PA4667"/>
    <property type="match status" value="1"/>
</dbReference>
<evidence type="ECO:0000313" key="7">
    <source>
        <dbReference type="Proteomes" id="UP000245839"/>
    </source>
</evidence>
<dbReference type="EMBL" id="UETC01000015">
    <property type="protein sequence ID" value="SSA50679.1"/>
    <property type="molecule type" value="Genomic_DNA"/>
</dbReference>
<evidence type="ECO:0000256" key="4">
    <source>
        <dbReference type="SAM" id="SignalP"/>
    </source>
</evidence>
<dbReference type="SMART" id="SM00028">
    <property type="entry name" value="TPR"/>
    <property type="match status" value="5"/>
</dbReference>
<keyword evidence="4" id="KW-0732">Signal</keyword>
<evidence type="ECO:0000313" key="6">
    <source>
        <dbReference type="EMBL" id="SSA50679.1"/>
    </source>
</evidence>
<dbReference type="InterPro" id="IPR011990">
    <property type="entry name" value="TPR-like_helical_dom_sf"/>
</dbReference>
<dbReference type="RefSeq" id="WP_109566045.1">
    <property type="nucleotide sequence ID" value="NZ_QGDJ01000015.1"/>
</dbReference>
<dbReference type="AlphaFoldDB" id="A0A2Y9B8W8"/>
<protein>
    <submittedName>
        <fullName evidence="5">Tetratricopeptide repeat protein</fullName>
    </submittedName>
    <submittedName>
        <fullName evidence="6">Tetratricopeptide repeat-containing protein</fullName>
    </submittedName>
</protein>
<reference evidence="6" key="2">
    <citation type="submission" date="2016-10" db="EMBL/GenBank/DDBJ databases">
        <authorList>
            <person name="Cai Z."/>
        </authorList>
    </citation>
    <scope>NUCLEOTIDE SEQUENCE [LARGE SCALE GENOMIC DNA]</scope>
    <source>
        <strain evidence="6">DSM 25227</strain>
    </source>
</reference>
<evidence type="ECO:0000256" key="3">
    <source>
        <dbReference type="PROSITE-ProRule" id="PRU00339"/>
    </source>
</evidence>
<evidence type="ECO:0000313" key="5">
    <source>
        <dbReference type="EMBL" id="PWJ12871.1"/>
    </source>
</evidence>
<dbReference type="InterPro" id="IPR019734">
    <property type="entry name" value="TPR_rpt"/>
</dbReference>
<sequence>MTQARSRLRAALLTLALTLTLAACQSAEERAQEHYESAVALLEEGESERALVELRNVFDLNGQHRDARALYAATVLEMGRTREAMGQYLRLVEQYPEDREALVALSQLALTQGAWDIVRRYGNRVRDLAPEDPDVRALAASIDYADALEAEDPEARRAAAERALALLETRPDDLPLYRIAIDDALRAQALDTAVERLDAALAVAPEARDLHDMRLRVLVGQQDMAGLEAALRARRAQFPDDREAMSDLVRFLLSEDRGPEAEAVLADYVAAAPDAEAQSERQVLRIGFLLEQRGPEAALDALDTAIADAEAPTGLRSLRARIRFDQGETGPAIAELEDLLEGAGTSDAENDARILLARMLERTGNRVGAQRRVAEVLEADAGQIEALKLRAAWDIEADAVDAAIAALRSALDTAPDDTGAMTLMAQAHLRNGDRALAGDMLSLAADVSGRAPEETRRYAAFLMQQERWLAAEEALIAALRQTPRNLPMMLDLARVYRGMEDWVRASDVERSLRGWGTEEATQAADGLQAIRLAAEGRTEDAVAFLEGLAGETGGGDLSVRLAVLRARLSAGDLEGARAYADTLLAEEPDALVRRLAHAATLQAVGDLEAAEAGFRALVEDVPQLENAWMSLVRLAYAQGDSDRAEAILSEALAALPEGPNLLWTQASLLERRGDAEGALAIYERLYTAAPNNVVIANNLASLLSTLRDDADSLERAWTVARRLREAEIPAFQDTYGWIAHRRGDTETAIAHLEPAAAGLPDDPAVQYHLGMAYLAADRPEDAAAQFRRALEIELPGPPPPQVARARAELEALEAGAPTGE</sequence>
<name>A0A2Y9B8W8_9RHOB</name>
<dbReference type="Pfam" id="PF13432">
    <property type="entry name" value="TPR_16"/>
    <property type="match status" value="1"/>
</dbReference>
<proteinExistence type="predicted"/>
<feature type="chain" id="PRO_5044071930" evidence="4">
    <location>
        <begin position="23"/>
        <end position="820"/>
    </location>
</feature>
<dbReference type="OrthoDB" id="7637125at2"/>
<dbReference type="PROSITE" id="PS50005">
    <property type="entry name" value="TPR"/>
    <property type="match status" value="1"/>
</dbReference>
<dbReference type="Proteomes" id="UP000245839">
    <property type="component" value="Unassembled WGS sequence"/>
</dbReference>
<feature type="repeat" description="TPR" evidence="3">
    <location>
        <begin position="763"/>
        <end position="796"/>
    </location>
</feature>
<evidence type="ECO:0000256" key="2">
    <source>
        <dbReference type="ARBA" id="ARBA00022803"/>
    </source>
</evidence>
<organism evidence="6 8">
    <name type="scientific">Jannaschia seohaensis</name>
    <dbReference type="NCBI Taxonomy" id="475081"/>
    <lineage>
        <taxon>Bacteria</taxon>
        <taxon>Pseudomonadati</taxon>
        <taxon>Pseudomonadota</taxon>
        <taxon>Alphaproteobacteria</taxon>
        <taxon>Rhodobacterales</taxon>
        <taxon>Roseobacteraceae</taxon>
        <taxon>Jannaschia</taxon>
    </lineage>
</organism>
<dbReference type="Pfam" id="PF14559">
    <property type="entry name" value="TPR_19"/>
    <property type="match status" value="2"/>
</dbReference>
<dbReference type="SUPFAM" id="SSF48452">
    <property type="entry name" value="TPR-like"/>
    <property type="match status" value="3"/>
</dbReference>
<dbReference type="PANTHER" id="PTHR45586:SF1">
    <property type="entry name" value="LIPOPOLYSACCHARIDE ASSEMBLY PROTEIN B"/>
    <property type="match status" value="1"/>
</dbReference>
<dbReference type="PROSITE" id="PS51257">
    <property type="entry name" value="PROKAR_LIPOPROTEIN"/>
    <property type="match status" value="1"/>
</dbReference>
<evidence type="ECO:0000313" key="8">
    <source>
        <dbReference type="Proteomes" id="UP000251571"/>
    </source>
</evidence>
<accession>A0A2Y9B8W8</accession>
<dbReference type="Proteomes" id="UP000251571">
    <property type="component" value="Unassembled WGS sequence"/>
</dbReference>
<reference evidence="5 7" key="3">
    <citation type="submission" date="2018-03" db="EMBL/GenBank/DDBJ databases">
        <title>Genomic Encyclopedia of Archaeal and Bacterial Type Strains, Phase II (KMG-II): from individual species to whole genera.</title>
        <authorList>
            <person name="Goeker M."/>
        </authorList>
    </citation>
    <scope>NUCLEOTIDE SEQUENCE [LARGE SCALE GENOMIC DNA]</scope>
    <source>
        <strain evidence="5 7">DSM 25227</strain>
    </source>
</reference>
<keyword evidence="2 3" id="KW-0802">TPR repeat</keyword>